<evidence type="ECO:0000313" key="2">
    <source>
        <dbReference type="Proteomes" id="UP001143463"/>
    </source>
</evidence>
<dbReference type="Proteomes" id="UP001143463">
    <property type="component" value="Unassembled WGS sequence"/>
</dbReference>
<evidence type="ECO:0000313" key="1">
    <source>
        <dbReference type="EMBL" id="GLL14254.1"/>
    </source>
</evidence>
<name>A0A9W6L918_9PSEU</name>
<organism evidence="1 2">
    <name type="scientific">Pseudonocardia halophobica</name>
    <dbReference type="NCBI Taxonomy" id="29401"/>
    <lineage>
        <taxon>Bacteria</taxon>
        <taxon>Bacillati</taxon>
        <taxon>Actinomycetota</taxon>
        <taxon>Actinomycetes</taxon>
        <taxon>Pseudonocardiales</taxon>
        <taxon>Pseudonocardiaceae</taxon>
        <taxon>Pseudonocardia</taxon>
    </lineage>
</organism>
<reference evidence="1" key="1">
    <citation type="journal article" date="2014" name="Int. J. Syst. Evol. Microbiol.">
        <title>Complete genome sequence of Corynebacterium casei LMG S-19264T (=DSM 44701T), isolated from a smear-ripened cheese.</title>
        <authorList>
            <consortium name="US DOE Joint Genome Institute (JGI-PGF)"/>
            <person name="Walter F."/>
            <person name="Albersmeier A."/>
            <person name="Kalinowski J."/>
            <person name="Ruckert C."/>
        </authorList>
    </citation>
    <scope>NUCLEOTIDE SEQUENCE</scope>
    <source>
        <strain evidence="1">VKM Ac-1069</strain>
    </source>
</reference>
<reference evidence="1" key="2">
    <citation type="submission" date="2023-01" db="EMBL/GenBank/DDBJ databases">
        <authorList>
            <person name="Sun Q."/>
            <person name="Evtushenko L."/>
        </authorList>
    </citation>
    <scope>NUCLEOTIDE SEQUENCE</scope>
    <source>
        <strain evidence="1">VKM Ac-1069</strain>
    </source>
</reference>
<dbReference type="AlphaFoldDB" id="A0A9W6L918"/>
<keyword evidence="2" id="KW-1185">Reference proteome</keyword>
<proteinExistence type="predicted"/>
<dbReference type="Pfam" id="PF12277">
    <property type="entry name" value="DUF3618"/>
    <property type="match status" value="1"/>
</dbReference>
<sequence>MARDPESIQSEIEKTRDALADSLDALTDRANPKRFVDSGKQQIAIKLEDPKIRYALIGVGAVLALAVLKKLFS</sequence>
<dbReference type="InterPro" id="IPR022062">
    <property type="entry name" value="DUF3618"/>
</dbReference>
<dbReference type="RefSeq" id="WP_037050206.1">
    <property type="nucleotide sequence ID" value="NZ_BAAAUZ010000026.1"/>
</dbReference>
<comment type="caution">
    <text evidence="1">The sequence shown here is derived from an EMBL/GenBank/DDBJ whole genome shotgun (WGS) entry which is preliminary data.</text>
</comment>
<evidence type="ECO:0008006" key="3">
    <source>
        <dbReference type="Google" id="ProtNLM"/>
    </source>
</evidence>
<dbReference type="EMBL" id="BSFQ01000030">
    <property type="protein sequence ID" value="GLL14254.1"/>
    <property type="molecule type" value="Genomic_DNA"/>
</dbReference>
<gene>
    <name evidence="1" type="ORF">GCM10017577_54010</name>
</gene>
<protein>
    <recommendedName>
        <fullName evidence="3">DUF3618 domain-containing protein</fullName>
    </recommendedName>
</protein>
<accession>A0A9W6L918</accession>